<evidence type="ECO:0000313" key="1">
    <source>
        <dbReference type="EMBL" id="WXC78137.1"/>
    </source>
</evidence>
<dbReference type="EMBL" id="CP147711">
    <property type="protein sequence ID" value="WXC78137.1"/>
    <property type="molecule type" value="Genomic_DNA"/>
</dbReference>
<name>A0ABZ2NTC7_9BRAD</name>
<proteinExistence type="predicted"/>
<reference evidence="1" key="2">
    <citation type="submission" date="2024-03" db="EMBL/GenBank/DDBJ databases">
        <authorList>
            <person name="Bromfield E.S.P."/>
            <person name="Cloutier S."/>
        </authorList>
    </citation>
    <scope>NUCLEOTIDE SEQUENCE</scope>
    <source>
        <strain evidence="1">5S5</strain>
    </source>
</reference>
<dbReference type="RefSeq" id="WP_165128587.1">
    <property type="nucleotide sequence ID" value="NZ_CP147708.1"/>
</dbReference>
<dbReference type="Proteomes" id="UP001432046">
    <property type="component" value="Chromosome"/>
</dbReference>
<protein>
    <submittedName>
        <fullName evidence="1">Uncharacterized protein</fullName>
    </submittedName>
</protein>
<sequence length="45" mass="4894">MRGITIRNVYPDQQGAASVNPICTVVRLAHRAPVWKSATVQAGPY</sequence>
<keyword evidence="2" id="KW-1185">Reference proteome</keyword>
<accession>A0ABZ2NTC7</accession>
<gene>
    <name evidence="1" type="ORF">WDK88_32705</name>
</gene>
<reference evidence="1" key="1">
    <citation type="journal article" date="2021" name="Int. J. Syst. Evol. Microbiol.">
        <title>Bradyrhizobium septentrionale sp. nov. (sv. septentrionale) and Bradyrhizobium quebecense sp. nov. (sv. septentrionale) associated with legumes native to Canada possess rearranged symbiosis genes and numerous insertion sequences.</title>
        <authorList>
            <person name="Bromfield E.S.P."/>
            <person name="Cloutier S."/>
        </authorList>
    </citation>
    <scope>NUCLEOTIDE SEQUENCE</scope>
    <source>
        <strain evidence="1">5S5</strain>
    </source>
</reference>
<organism evidence="1 2">
    <name type="scientific">Bradyrhizobium septentrionale</name>
    <dbReference type="NCBI Taxonomy" id="1404411"/>
    <lineage>
        <taxon>Bacteria</taxon>
        <taxon>Pseudomonadati</taxon>
        <taxon>Pseudomonadota</taxon>
        <taxon>Alphaproteobacteria</taxon>
        <taxon>Hyphomicrobiales</taxon>
        <taxon>Nitrobacteraceae</taxon>
        <taxon>Bradyrhizobium</taxon>
    </lineage>
</organism>
<evidence type="ECO:0000313" key="2">
    <source>
        <dbReference type="Proteomes" id="UP001432046"/>
    </source>
</evidence>